<dbReference type="KEGG" id="vcr:VC395_1754"/>
<dbReference type="Gene3D" id="3.10.450.40">
    <property type="match status" value="1"/>
</dbReference>
<evidence type="ECO:0000313" key="4">
    <source>
        <dbReference type="Proteomes" id="UP000000249"/>
    </source>
</evidence>
<gene>
    <name evidence="3" type="ordered locus">VC0395_A1243</name>
</gene>
<reference evidence="3 4" key="1">
    <citation type="submission" date="2007-03" db="EMBL/GenBank/DDBJ databases">
        <authorList>
            <person name="Heidelberg J."/>
        </authorList>
    </citation>
    <scope>NUCLEOTIDE SEQUENCE [LARGE SCALE GENOMIC DNA]</scope>
    <source>
        <strain evidence="4">ATCC 39541 / Classical Ogawa 395 / O395</strain>
    </source>
</reference>
<dbReference type="eggNOG" id="COG3212">
    <property type="taxonomic scope" value="Bacteria"/>
</dbReference>
<dbReference type="InterPro" id="IPR025711">
    <property type="entry name" value="PepSY"/>
</dbReference>
<keyword evidence="1" id="KW-0732">Signal</keyword>
<name>A0A0H3ALJ3_VIBC3</name>
<evidence type="ECO:0000256" key="1">
    <source>
        <dbReference type="SAM" id="SignalP"/>
    </source>
</evidence>
<dbReference type="Pfam" id="PF03413">
    <property type="entry name" value="PepSY"/>
    <property type="match status" value="1"/>
</dbReference>
<proteinExistence type="predicted"/>
<evidence type="ECO:0000313" key="3">
    <source>
        <dbReference type="EMBL" id="ABQ21155.1"/>
    </source>
</evidence>
<dbReference type="EMBL" id="CP000627">
    <property type="protein sequence ID" value="ABQ21155.1"/>
    <property type="molecule type" value="Genomic_DNA"/>
</dbReference>
<dbReference type="AlphaFoldDB" id="A0A0H3ALJ3"/>
<feature type="domain" description="PepSY" evidence="2">
    <location>
        <begin position="73"/>
        <end position="122"/>
    </location>
</feature>
<organism evidence="3 4">
    <name type="scientific">Vibrio cholerae serotype O1 (strain ATCC 39541 / Classical Ogawa 395 / O395)</name>
    <dbReference type="NCBI Taxonomy" id="345073"/>
    <lineage>
        <taxon>Bacteria</taxon>
        <taxon>Pseudomonadati</taxon>
        <taxon>Pseudomonadota</taxon>
        <taxon>Gammaproteobacteria</taxon>
        <taxon>Vibrionales</taxon>
        <taxon>Vibrionaceae</taxon>
        <taxon>Vibrio</taxon>
    </lineage>
</organism>
<feature type="signal peptide" evidence="1">
    <location>
        <begin position="1"/>
        <end position="31"/>
    </location>
</feature>
<protein>
    <recommendedName>
        <fullName evidence="2">PepSY domain-containing protein</fullName>
    </recommendedName>
</protein>
<dbReference type="PATRIC" id="fig|345073.21.peg.1699"/>
<evidence type="ECO:0000259" key="2">
    <source>
        <dbReference type="Pfam" id="PF03413"/>
    </source>
</evidence>
<dbReference type="OrthoDB" id="6399977at2"/>
<sequence>MTMQIFRIQQRPQASLLLLLLLLGFALPTHADNKVRDWEQGSYREGTQIEIDEDQDDVYRAVQKGLIRPFAELYATVDQQLNGRLIKVELDEDDDEWIYELKLVYDNQVFRVEYNAATLELMSIRGRNVIRAIKK</sequence>
<dbReference type="KEGG" id="vco:VC0395_A1243"/>
<accession>A0A0H3ALJ3</accession>
<dbReference type="Proteomes" id="UP000000249">
    <property type="component" value="Chromosome 1"/>
</dbReference>
<feature type="chain" id="PRO_5030008228" description="PepSY domain-containing protein" evidence="1">
    <location>
        <begin position="32"/>
        <end position="135"/>
    </location>
</feature>